<dbReference type="InterPro" id="IPR042245">
    <property type="entry name" value="Tgt2/MlaC_sf"/>
</dbReference>
<dbReference type="Proteomes" id="UP000315439">
    <property type="component" value="Unassembled WGS sequence"/>
</dbReference>
<proteinExistence type="predicted"/>
<dbReference type="AlphaFoldDB" id="A0A545UAL2"/>
<reference evidence="2 3" key="1">
    <citation type="submission" date="2019-07" db="EMBL/GenBank/DDBJ databases">
        <title>Draft genome for Aliikangiella sp. M105.</title>
        <authorList>
            <person name="Wang G."/>
        </authorList>
    </citation>
    <scope>NUCLEOTIDE SEQUENCE [LARGE SCALE GENOMIC DNA]</scope>
    <source>
        <strain evidence="2 3">M105</strain>
    </source>
</reference>
<comment type="caution">
    <text evidence="2">The sequence shown here is derived from an EMBL/GenBank/DDBJ whole genome shotgun (WGS) entry which is preliminary data.</text>
</comment>
<dbReference type="InterPro" id="IPR008869">
    <property type="entry name" value="MlaC/ttg2D"/>
</dbReference>
<name>A0A545UAL2_9GAMM</name>
<evidence type="ECO:0000313" key="2">
    <source>
        <dbReference type="EMBL" id="TQV86502.1"/>
    </source>
</evidence>
<dbReference type="PANTHER" id="PTHR36573">
    <property type="entry name" value="INTERMEMBRANE PHOSPHOLIPID TRANSPORT SYSTEM BINDING PROTEIN MLAC"/>
    <property type="match status" value="1"/>
</dbReference>
<dbReference type="Gene3D" id="3.10.450.710">
    <property type="entry name" value="Tgt2/MlaC"/>
    <property type="match status" value="1"/>
</dbReference>
<dbReference type="Pfam" id="PF05494">
    <property type="entry name" value="MlaC"/>
    <property type="match status" value="1"/>
</dbReference>
<accession>A0A545UAL2</accession>
<gene>
    <name evidence="2" type="ORF">FLL46_16455</name>
</gene>
<dbReference type="PANTHER" id="PTHR36573:SF1">
    <property type="entry name" value="INTERMEMBRANE PHOSPHOLIPID TRANSPORT SYSTEM BINDING PROTEIN MLAC"/>
    <property type="match status" value="1"/>
</dbReference>
<feature type="chain" id="PRO_5021888837" evidence="1">
    <location>
        <begin position="34"/>
        <end position="213"/>
    </location>
</feature>
<keyword evidence="1" id="KW-0732">Signal</keyword>
<sequence length="213" mass="24320">MDNNPKYYWRIKEMKKLIGSLIILLGFNSIAFADTDPSDYLKGVANKMISVIEQNKEALKTDSKLAENLVRTHLLPIIDKEAFSRGTLGKKTWKTLSDEQKELFKNGYISRVINKYAKGLSLYDGQAFVFQKAEISKRTGNARVKSAMKQSDSEPLDIHYHLTKKSGNWLITNIIVAGTDMRKSYKNQFKPRIKEIGMDKFIEELNAPPKAKN</sequence>
<protein>
    <submittedName>
        <fullName evidence="2">ABC transporter substrate-binding protein</fullName>
    </submittedName>
</protein>
<evidence type="ECO:0000313" key="3">
    <source>
        <dbReference type="Proteomes" id="UP000315439"/>
    </source>
</evidence>
<dbReference type="EMBL" id="VIKS01000010">
    <property type="protein sequence ID" value="TQV86502.1"/>
    <property type="molecule type" value="Genomic_DNA"/>
</dbReference>
<dbReference type="OrthoDB" id="9787053at2"/>
<evidence type="ECO:0000256" key="1">
    <source>
        <dbReference type="SAM" id="SignalP"/>
    </source>
</evidence>
<feature type="signal peptide" evidence="1">
    <location>
        <begin position="1"/>
        <end position="33"/>
    </location>
</feature>
<organism evidence="2 3">
    <name type="scientific">Aliikangiella coralliicola</name>
    <dbReference type="NCBI Taxonomy" id="2592383"/>
    <lineage>
        <taxon>Bacteria</taxon>
        <taxon>Pseudomonadati</taxon>
        <taxon>Pseudomonadota</taxon>
        <taxon>Gammaproteobacteria</taxon>
        <taxon>Oceanospirillales</taxon>
        <taxon>Pleioneaceae</taxon>
        <taxon>Aliikangiella</taxon>
    </lineage>
</organism>
<keyword evidence="3" id="KW-1185">Reference proteome</keyword>